<organism evidence="3">
    <name type="scientific">hydrothermal vent metagenome</name>
    <dbReference type="NCBI Taxonomy" id="652676"/>
    <lineage>
        <taxon>unclassified sequences</taxon>
        <taxon>metagenomes</taxon>
        <taxon>ecological metagenomes</taxon>
    </lineage>
</organism>
<dbReference type="SUPFAM" id="SSF46894">
    <property type="entry name" value="C-terminal effector domain of the bipartite response regulators"/>
    <property type="match status" value="1"/>
</dbReference>
<dbReference type="GO" id="GO:0006355">
    <property type="term" value="P:regulation of DNA-templated transcription"/>
    <property type="evidence" value="ECO:0007669"/>
    <property type="project" value="InterPro"/>
</dbReference>
<dbReference type="InterPro" id="IPR016032">
    <property type="entry name" value="Sig_transdc_resp-reg_C-effctor"/>
</dbReference>
<protein>
    <recommendedName>
        <fullName evidence="2">OmpR/PhoB-type domain-containing protein</fullName>
    </recommendedName>
</protein>
<dbReference type="Gene3D" id="1.10.10.10">
    <property type="entry name" value="Winged helix-like DNA-binding domain superfamily/Winged helix DNA-binding domain"/>
    <property type="match status" value="1"/>
</dbReference>
<dbReference type="SMART" id="SM00862">
    <property type="entry name" value="Trans_reg_C"/>
    <property type="match status" value="1"/>
</dbReference>
<evidence type="ECO:0000313" key="3">
    <source>
        <dbReference type="EMBL" id="SFV51841.1"/>
    </source>
</evidence>
<dbReference type="InterPro" id="IPR001867">
    <property type="entry name" value="OmpR/PhoB-type_DNA-bd"/>
</dbReference>
<dbReference type="AlphaFoldDB" id="A0A1W1BE46"/>
<gene>
    <name evidence="3" type="ORF">MNB_SM-4-1541</name>
</gene>
<reference evidence="3" key="1">
    <citation type="submission" date="2016-10" db="EMBL/GenBank/DDBJ databases">
        <authorList>
            <person name="de Groot N.N."/>
        </authorList>
    </citation>
    <scope>NUCLEOTIDE SEQUENCE</scope>
</reference>
<evidence type="ECO:0000256" key="1">
    <source>
        <dbReference type="ARBA" id="ARBA00023125"/>
    </source>
</evidence>
<keyword evidence="1" id="KW-0238">DNA-binding</keyword>
<dbReference type="GO" id="GO:0000160">
    <property type="term" value="P:phosphorelay signal transduction system"/>
    <property type="evidence" value="ECO:0007669"/>
    <property type="project" value="InterPro"/>
</dbReference>
<feature type="domain" description="OmpR/PhoB-type" evidence="2">
    <location>
        <begin position="1"/>
        <end position="91"/>
    </location>
</feature>
<dbReference type="Pfam" id="PF00486">
    <property type="entry name" value="Trans_reg_C"/>
    <property type="match status" value="1"/>
</dbReference>
<proteinExistence type="predicted"/>
<dbReference type="InterPro" id="IPR036388">
    <property type="entry name" value="WH-like_DNA-bd_sf"/>
</dbReference>
<sequence>MQLLDYEFNFEFNLLKQNTNIVKLTDKELLLVALLFKNLGNIVSKEEISKYVYESNLPSDSSLRRLISRTRDKLPGLSIQSESKQGYFLREQ</sequence>
<dbReference type="GO" id="GO:0003677">
    <property type="term" value="F:DNA binding"/>
    <property type="evidence" value="ECO:0007669"/>
    <property type="project" value="UniProtKB-KW"/>
</dbReference>
<accession>A0A1W1BE46</accession>
<dbReference type="PROSITE" id="PS51755">
    <property type="entry name" value="OMPR_PHOB"/>
    <property type="match status" value="1"/>
</dbReference>
<evidence type="ECO:0000259" key="2">
    <source>
        <dbReference type="PROSITE" id="PS51755"/>
    </source>
</evidence>
<dbReference type="EMBL" id="FPHF01000012">
    <property type="protein sequence ID" value="SFV51841.1"/>
    <property type="molecule type" value="Genomic_DNA"/>
</dbReference>
<name>A0A1W1BE46_9ZZZZ</name>